<evidence type="ECO:0000313" key="1">
    <source>
        <dbReference type="EMBL" id="RDS78713.1"/>
    </source>
</evidence>
<keyword evidence="2" id="KW-1185">Reference proteome</keyword>
<dbReference type="EMBL" id="QRBE01000039">
    <property type="protein sequence ID" value="RDS78713.1"/>
    <property type="molecule type" value="Genomic_DNA"/>
</dbReference>
<organism evidence="1 2">
    <name type="scientific">Dyella monticola</name>
    <dbReference type="NCBI Taxonomy" id="1927958"/>
    <lineage>
        <taxon>Bacteria</taxon>
        <taxon>Pseudomonadati</taxon>
        <taxon>Pseudomonadota</taxon>
        <taxon>Gammaproteobacteria</taxon>
        <taxon>Lysobacterales</taxon>
        <taxon>Rhodanobacteraceae</taxon>
        <taxon>Dyella</taxon>
    </lineage>
</organism>
<evidence type="ECO:0000313" key="2">
    <source>
        <dbReference type="Proteomes" id="UP000254258"/>
    </source>
</evidence>
<dbReference type="AlphaFoldDB" id="A0A370WRH4"/>
<comment type="caution">
    <text evidence="1">The sequence shown here is derived from an EMBL/GenBank/DDBJ whole genome shotgun (WGS) entry which is preliminary data.</text>
</comment>
<accession>A0A370WRH4</accession>
<name>A0A370WRH4_9GAMM</name>
<dbReference type="Proteomes" id="UP000254258">
    <property type="component" value="Unassembled WGS sequence"/>
</dbReference>
<reference evidence="1 2" key="1">
    <citation type="submission" date="2018-07" db="EMBL/GenBank/DDBJ databases">
        <title>Dyella monticola sp. nov. and Dyella psychrodurans sp. nov. isolated from monsoon evergreen broad-leaved forest soil of Dinghu Mountain, China.</title>
        <authorList>
            <person name="Gao Z."/>
            <person name="Qiu L."/>
        </authorList>
    </citation>
    <scope>NUCLEOTIDE SEQUENCE [LARGE SCALE GENOMIC DNA]</scope>
    <source>
        <strain evidence="1 2">4G-K06</strain>
    </source>
</reference>
<protein>
    <submittedName>
        <fullName evidence="1">Uncharacterized protein</fullName>
    </submittedName>
</protein>
<gene>
    <name evidence="1" type="ORF">DWU98_21485</name>
</gene>
<proteinExistence type="predicted"/>
<sequence>MEVDSELNICHEHSGVTRPLRQKLWDIHTGGKGAQKNVADAFDDWNFVINQNKANERGKLAPYAPLVGFMYTGKKRTRTD</sequence>